<keyword evidence="1" id="KW-0378">Hydrolase</keyword>
<accession>A0A3G2SDD0</accession>
<dbReference type="EMBL" id="MG797569">
    <property type="protein sequence ID" value="AYO45723.1"/>
    <property type="molecule type" value="Genomic_DNA"/>
</dbReference>
<organism evidence="1">
    <name type="scientific">Caulerpa cupressoides</name>
    <dbReference type="NCBI Taxonomy" id="148945"/>
    <lineage>
        <taxon>Eukaryota</taxon>
        <taxon>Viridiplantae</taxon>
        <taxon>Chlorophyta</taxon>
        <taxon>core chlorophytes</taxon>
        <taxon>Ulvophyceae</taxon>
        <taxon>TCBD clade</taxon>
        <taxon>Bryopsidales</taxon>
        <taxon>Halimedineae</taxon>
        <taxon>Caulerpaceae</taxon>
        <taxon>Caulerpa</taxon>
    </lineage>
</organism>
<dbReference type="AlphaFoldDB" id="A0A3G2SDD0"/>
<geneLocation type="chloroplast" evidence="1"/>
<evidence type="ECO:0000313" key="1">
    <source>
        <dbReference type="EMBL" id="AYO45723.1"/>
    </source>
</evidence>
<keyword evidence="1" id="KW-0150">Chloroplast</keyword>
<gene>
    <name evidence="1" type="primary">orf7</name>
</gene>
<keyword evidence="1" id="KW-0255">Endonuclease</keyword>
<name>A0A3G2SDD0_9CHLO</name>
<proteinExistence type="predicted"/>
<keyword evidence="1" id="KW-0540">Nuclease</keyword>
<protein>
    <submittedName>
        <fullName evidence="1">Putative LAGLIDADG homing endonuclease</fullName>
    </submittedName>
</protein>
<keyword evidence="1" id="KW-0934">Plastid</keyword>
<sequence length="48" mass="5512">MPLPENKGKKLAGWALLMFLVNRDTVYTTVLVDKLLEYPSVVKLFLVF</sequence>
<dbReference type="GO" id="GO:0004519">
    <property type="term" value="F:endonuclease activity"/>
    <property type="evidence" value="ECO:0007669"/>
    <property type="project" value="UniProtKB-KW"/>
</dbReference>
<reference evidence="1" key="1">
    <citation type="journal article" date="2018" name="Mitochondrial DNA Part B Resour">
        <title>Characterization of the complete chloroplast genome of Caulerpa cupressoides (Bryopsidales, Chlorophyta).</title>
        <authorList>
            <person name="Yan H."/>
            <person name="Yuan Y."/>
            <person name="Qiu Q."/>
            <person name="Gao D."/>
        </authorList>
    </citation>
    <scope>NUCLEOTIDE SEQUENCE</scope>
</reference>